<feature type="binding site" evidence="7">
    <location>
        <position position="182"/>
    </location>
    <ligand>
        <name>substrate</name>
    </ligand>
</feature>
<evidence type="ECO:0000256" key="7">
    <source>
        <dbReference type="PIRSR" id="PIRSR000806-1"/>
    </source>
</evidence>
<dbReference type="GO" id="GO:0003983">
    <property type="term" value="F:UTP:glucose-1-phosphate uridylyltransferase activity"/>
    <property type="evidence" value="ECO:0007669"/>
    <property type="project" value="UniProtKB-EC"/>
</dbReference>
<dbReference type="GO" id="GO:0006011">
    <property type="term" value="P:UDP-alpha-D-glucose metabolic process"/>
    <property type="evidence" value="ECO:0007669"/>
    <property type="project" value="UniProtKB-UniRule"/>
</dbReference>
<feature type="binding site" evidence="8">
    <location>
        <position position="359"/>
    </location>
    <ligand>
        <name>UTP</name>
        <dbReference type="ChEBI" id="CHEBI:46398"/>
    </ligand>
</feature>
<dbReference type="Gene3D" id="3.90.550.10">
    <property type="entry name" value="Spore Coat Polysaccharide Biosynthesis Protein SpsA, Chain A"/>
    <property type="match status" value="1"/>
</dbReference>
<reference evidence="9" key="1">
    <citation type="submission" date="2021-01" db="EMBL/GenBank/DDBJ databases">
        <authorList>
            <person name="Corre E."/>
            <person name="Pelletier E."/>
            <person name="Niang G."/>
            <person name="Scheremetjew M."/>
            <person name="Finn R."/>
            <person name="Kale V."/>
            <person name="Holt S."/>
            <person name="Cochrane G."/>
            <person name="Meng A."/>
            <person name="Brown T."/>
            <person name="Cohen L."/>
        </authorList>
    </citation>
    <scope>NUCLEOTIDE SEQUENCE</scope>
    <source>
        <strain evidence="9">CCMP1897</strain>
    </source>
</reference>
<dbReference type="Gene3D" id="2.160.10.10">
    <property type="entry name" value="Hexapeptide repeat proteins"/>
    <property type="match status" value="1"/>
</dbReference>
<feature type="binding site" evidence="8">
    <location>
        <position position="181"/>
    </location>
    <ligand>
        <name>UTP</name>
        <dbReference type="ChEBI" id="CHEBI:46398"/>
    </ligand>
</feature>
<feature type="binding site" evidence="8">
    <location>
        <position position="212"/>
    </location>
    <ligand>
        <name>UTP</name>
        <dbReference type="ChEBI" id="CHEBI:46398"/>
    </ligand>
</feature>
<protein>
    <recommendedName>
        <fullName evidence="2 6">UTP--glucose-1-phosphate uridylyltransferase</fullName>
        <ecNumber evidence="2 6">2.7.7.9</ecNumber>
    </recommendedName>
</protein>
<feature type="binding site" evidence="8">
    <location>
        <position position="153"/>
    </location>
    <ligand>
        <name>UTP</name>
        <dbReference type="ChEBI" id="CHEBI:46398"/>
    </ligand>
</feature>
<dbReference type="EC" id="2.7.7.9" evidence="2 6"/>
<proteinExistence type="inferred from homology"/>
<evidence type="ECO:0000313" key="9">
    <source>
        <dbReference type="EMBL" id="CAE0606321.1"/>
    </source>
</evidence>
<dbReference type="PIRSF" id="PIRSF000806">
    <property type="entry name" value="UDPGP"/>
    <property type="match status" value="1"/>
</dbReference>
<name>A0A7S3UAL1_9CHLO</name>
<dbReference type="PANTHER" id="PTHR43511">
    <property type="match status" value="1"/>
</dbReference>
<sequence length="477" mass="52870">MEHFERKMMEAGLNQAAIGAFRQNYHALAQGDTGLLPEGNIAPVTQLPSLQDLKKQDDPERVAQLLKKTAVLKLNGGLGTSMGLDKAKSLLEVKEGHTFLDLISMQIKDMRKRFGADVKFVLMNSFSTSEDTNRYMDEKHGDLAKGGYLELMQNKSPKVDLETMLPASYPENPDLEWCPPGHGDIYPSLLGTGMLDKLIQDGIEYVFVSNSDNLGATLDVDLLAHFASKDMPFMMEVCERTESDKKGGHLCVTRKSGKLTLRESAMCPAEDMDAFQDIEKHRFFNTNNLWLNLSKLKSVLEKNDGVLPLPLIKNKKTINPRDDTTAAVYQLETAMGSAIEAFDGAGAVCVPRSRFAPVKTCNDLFALRSDAYLVTDDFRVVLAEGMTKPPVVKLDDQFYKKVDKFDRLVKGKVSLRQCNRLTVVGPALFEEGVVLRGTVEFVNEDGTSATIEGSRTYENGCFKPQDGVFPSSPAKKF</sequence>
<dbReference type="AlphaFoldDB" id="A0A7S3UAL1"/>
<comment type="catalytic activity">
    <reaction evidence="5 6">
        <text>alpha-D-glucose 1-phosphate + UTP + H(+) = UDP-alpha-D-glucose + diphosphate</text>
        <dbReference type="Rhea" id="RHEA:19889"/>
        <dbReference type="ChEBI" id="CHEBI:15378"/>
        <dbReference type="ChEBI" id="CHEBI:33019"/>
        <dbReference type="ChEBI" id="CHEBI:46398"/>
        <dbReference type="ChEBI" id="CHEBI:58601"/>
        <dbReference type="ChEBI" id="CHEBI:58885"/>
        <dbReference type="EC" id="2.7.7.9"/>
    </reaction>
</comment>
<dbReference type="CDD" id="cd00897">
    <property type="entry name" value="UGPase_euk"/>
    <property type="match status" value="1"/>
</dbReference>
<evidence type="ECO:0000256" key="2">
    <source>
        <dbReference type="ARBA" id="ARBA00012415"/>
    </source>
</evidence>
<dbReference type="SUPFAM" id="SSF53448">
    <property type="entry name" value="Nucleotide-diphospho-sugar transferases"/>
    <property type="match status" value="1"/>
</dbReference>
<dbReference type="InterPro" id="IPR029044">
    <property type="entry name" value="Nucleotide-diphossugar_trans"/>
</dbReference>
<dbReference type="FunFam" id="3.90.550.10:FF:000002">
    <property type="entry name" value="UTP--glucose-1-phosphate uridylyltransferase"/>
    <property type="match status" value="1"/>
</dbReference>
<dbReference type="EMBL" id="HBIS01000168">
    <property type="protein sequence ID" value="CAE0606321.1"/>
    <property type="molecule type" value="Transcribed_RNA"/>
</dbReference>
<comment type="similarity">
    <text evidence="1 6">Belongs to the UDPGP type 1 family.</text>
</comment>
<feature type="binding site" evidence="8">
    <location>
        <position position="88"/>
    </location>
    <ligand>
        <name>UTP</name>
        <dbReference type="ChEBI" id="CHEBI:46398"/>
    </ligand>
</feature>
<keyword evidence="4 6" id="KW-0548">Nucleotidyltransferase</keyword>
<evidence type="ECO:0000256" key="6">
    <source>
        <dbReference type="PIRNR" id="PIRNR000806"/>
    </source>
</evidence>
<gene>
    <name evidence="9" type="ORF">PSAL00342_LOCUS137</name>
</gene>
<accession>A0A7S3UAL1</accession>
<dbReference type="InterPro" id="IPR002618">
    <property type="entry name" value="UDPGP_fam"/>
</dbReference>
<evidence type="ECO:0000256" key="3">
    <source>
        <dbReference type="ARBA" id="ARBA00022679"/>
    </source>
</evidence>
<evidence type="ECO:0000256" key="4">
    <source>
        <dbReference type="ARBA" id="ARBA00022695"/>
    </source>
</evidence>
<organism evidence="9">
    <name type="scientific">Picocystis salinarum</name>
    <dbReference type="NCBI Taxonomy" id="88271"/>
    <lineage>
        <taxon>Eukaryota</taxon>
        <taxon>Viridiplantae</taxon>
        <taxon>Chlorophyta</taxon>
        <taxon>Picocystophyceae</taxon>
        <taxon>Picocystales</taxon>
        <taxon>Picocystaceae</taxon>
        <taxon>Picocystis</taxon>
    </lineage>
</organism>
<evidence type="ECO:0000256" key="8">
    <source>
        <dbReference type="PIRSR" id="PIRSR000806-2"/>
    </source>
</evidence>
<evidence type="ECO:0000256" key="1">
    <source>
        <dbReference type="ARBA" id="ARBA00010401"/>
    </source>
</evidence>
<evidence type="ECO:0000256" key="5">
    <source>
        <dbReference type="ARBA" id="ARBA00048128"/>
    </source>
</evidence>
<dbReference type="InterPro" id="IPR016267">
    <property type="entry name" value="UDPGP_trans"/>
</dbReference>
<keyword evidence="3 6" id="KW-0808">Transferase</keyword>
<dbReference type="Pfam" id="PF01704">
    <property type="entry name" value="UDPGP"/>
    <property type="match status" value="1"/>
</dbReference>